<reference evidence="2 3" key="1">
    <citation type="journal article" date="2019" name="Genome Biol. Evol.">
        <title>Day and night: Metabolic profiles and evolutionary relationships of six axenic non-marine cyanobacteria.</title>
        <authorList>
            <person name="Will S.E."/>
            <person name="Henke P."/>
            <person name="Boedeker C."/>
            <person name="Huang S."/>
            <person name="Brinkmann H."/>
            <person name="Rohde M."/>
            <person name="Jarek M."/>
            <person name="Friedl T."/>
            <person name="Seufert S."/>
            <person name="Schumacher M."/>
            <person name="Overmann J."/>
            <person name="Neumann-Schaal M."/>
            <person name="Petersen J."/>
        </authorList>
    </citation>
    <scope>NUCLEOTIDE SEQUENCE [LARGE SCALE GENOMIC DNA]</scope>
    <source>
        <strain evidence="2 3">SAG 39.79</strain>
    </source>
</reference>
<protein>
    <recommendedName>
        <fullName evidence="1">Filamentous haemagglutinin FhaB/tRNA nuclease CdiA-like TPS domain-containing protein</fullName>
    </recommendedName>
</protein>
<evidence type="ECO:0000313" key="2">
    <source>
        <dbReference type="EMBL" id="RUT11196.1"/>
    </source>
</evidence>
<proteinExistence type="predicted"/>
<keyword evidence="3" id="KW-1185">Reference proteome</keyword>
<evidence type="ECO:0000259" key="1">
    <source>
        <dbReference type="SMART" id="SM00912"/>
    </source>
</evidence>
<dbReference type="NCBIfam" id="TIGR01901">
    <property type="entry name" value="adhes_NPXG"/>
    <property type="match status" value="1"/>
</dbReference>
<gene>
    <name evidence="2" type="ORF">DSM107010_34650</name>
</gene>
<evidence type="ECO:0000313" key="3">
    <source>
        <dbReference type="Proteomes" id="UP000282574"/>
    </source>
</evidence>
<accession>A0AB37UIJ6</accession>
<dbReference type="InterPro" id="IPR011050">
    <property type="entry name" value="Pectin_lyase_fold/virulence"/>
</dbReference>
<dbReference type="RefSeq" id="WP_106171370.1">
    <property type="nucleotide sequence ID" value="NZ_JAVKZF010000004.1"/>
</dbReference>
<sequence length="383" mass="37954">MYLQISSIFGWGVRLGLAGVVVGGAIAFRSTALAQVVPDNTLGGENSVVTSTDSADTITGGATRGGNLFHSFDSFSIPNGRTAFFNNGASIQNILTRVTGSSISNIDGLIQASGAANLFLLNPNGIIFGQNARLNIGGSFVASTARSINFADGTQFSATPDTGTPLLTVSVPLGLQLGASPGGIVSRASGEGLQVQPGKTLGLIGGNVSLDGGNLTARGGRIELGAVAAPGVVGIGSNIGGFRFSFPTDLALGDISLTNGALVDVRAGGEGSIAVNARNLSLTGGSQLVAGIDENQGLVNSLAGNIDVNAQDTLSIDGIGTFPDGVFSGGIFNIVGLGATGNGGDVNVKVGSLSLTDGGRVTVSTFGIGNAGDVNIDARDSIS</sequence>
<dbReference type="Pfam" id="PF05860">
    <property type="entry name" value="TPS"/>
    <property type="match status" value="1"/>
</dbReference>
<dbReference type="Gene3D" id="2.160.20.10">
    <property type="entry name" value="Single-stranded right-handed beta-helix, Pectin lyase-like"/>
    <property type="match status" value="1"/>
</dbReference>
<dbReference type="Proteomes" id="UP000282574">
    <property type="component" value="Unassembled WGS sequence"/>
</dbReference>
<dbReference type="InterPro" id="IPR012334">
    <property type="entry name" value="Pectin_lyas_fold"/>
</dbReference>
<name>A0AB37UIJ6_9CYAN</name>
<dbReference type="AlphaFoldDB" id="A0AB37UIJ6"/>
<organism evidence="2 3">
    <name type="scientific">Chroococcidiopsis cubana SAG 39.79</name>
    <dbReference type="NCBI Taxonomy" id="388085"/>
    <lineage>
        <taxon>Bacteria</taxon>
        <taxon>Bacillati</taxon>
        <taxon>Cyanobacteriota</taxon>
        <taxon>Cyanophyceae</taxon>
        <taxon>Chroococcidiopsidales</taxon>
        <taxon>Chroococcidiopsidaceae</taxon>
        <taxon>Chroococcidiopsis</taxon>
    </lineage>
</organism>
<dbReference type="SUPFAM" id="SSF51126">
    <property type="entry name" value="Pectin lyase-like"/>
    <property type="match status" value="1"/>
</dbReference>
<feature type="domain" description="Filamentous haemagglutinin FhaB/tRNA nuclease CdiA-like TPS" evidence="1">
    <location>
        <begin position="37"/>
        <end position="151"/>
    </location>
</feature>
<dbReference type="InterPro" id="IPR008638">
    <property type="entry name" value="FhaB/CdiA-like_TPS"/>
</dbReference>
<comment type="caution">
    <text evidence="2">The sequence shown here is derived from an EMBL/GenBank/DDBJ whole genome shotgun (WGS) entry which is preliminary data.</text>
</comment>
<dbReference type="SMART" id="SM00912">
    <property type="entry name" value="Haemagg_act"/>
    <property type="match status" value="1"/>
</dbReference>
<dbReference type="EMBL" id="RSCK01000029">
    <property type="protein sequence ID" value="RUT11196.1"/>
    <property type="molecule type" value="Genomic_DNA"/>
</dbReference>